<dbReference type="InterPro" id="IPR009362">
    <property type="entry name" value="YhcG_C"/>
</dbReference>
<dbReference type="Pfam" id="PF06250">
    <property type="entry name" value="YhcG_C"/>
    <property type="match status" value="1"/>
</dbReference>
<reference evidence="3 4" key="1">
    <citation type="submission" date="2020-07" db="EMBL/GenBank/DDBJ databases">
        <title>Genomic Encyclopedia of Type Strains, Phase IV (KMG-V): Genome sequencing to study the core and pangenomes of soil and plant-associated prokaryotes.</title>
        <authorList>
            <person name="Whitman W."/>
        </authorList>
    </citation>
    <scope>NUCLEOTIDE SEQUENCE [LARGE SCALE GENOMIC DNA]</scope>
    <source>
        <strain evidence="3 4">M8UP30</strain>
    </source>
</reference>
<dbReference type="InterPro" id="IPR011856">
    <property type="entry name" value="tRNA_endonuc-like_dom_sf"/>
</dbReference>
<dbReference type="PANTHER" id="PTHR30547">
    <property type="entry name" value="UNCHARACTERIZED PROTEIN YHCG-RELATED"/>
    <property type="match status" value="1"/>
</dbReference>
<feature type="domain" description="YhcG PDDEXK nuclease" evidence="1">
    <location>
        <begin position="175"/>
        <end position="328"/>
    </location>
</feature>
<gene>
    <name evidence="3" type="ORF">HDF12_004517</name>
</gene>
<dbReference type="Proteomes" id="UP000534186">
    <property type="component" value="Unassembled WGS sequence"/>
</dbReference>
<organism evidence="3 4">
    <name type="scientific">Tunturiibacter lichenicola</name>
    <dbReference type="NCBI Taxonomy" id="2051959"/>
    <lineage>
        <taxon>Bacteria</taxon>
        <taxon>Pseudomonadati</taxon>
        <taxon>Acidobacteriota</taxon>
        <taxon>Terriglobia</taxon>
        <taxon>Terriglobales</taxon>
        <taxon>Acidobacteriaceae</taxon>
        <taxon>Tunturiibacter</taxon>
    </lineage>
</organism>
<dbReference type="InterPro" id="IPR041527">
    <property type="entry name" value="YhcG_N"/>
</dbReference>
<keyword evidence="3" id="KW-0378">Hydrolase</keyword>
<proteinExistence type="predicted"/>
<feature type="domain" description="YhcG N-terminal" evidence="2">
    <location>
        <begin position="18"/>
        <end position="153"/>
    </location>
</feature>
<name>A0A7Y9NSI7_9BACT</name>
<evidence type="ECO:0000313" key="3">
    <source>
        <dbReference type="EMBL" id="NYF54095.1"/>
    </source>
</evidence>
<evidence type="ECO:0000259" key="2">
    <source>
        <dbReference type="Pfam" id="PF17761"/>
    </source>
</evidence>
<comment type="caution">
    <text evidence="3">The sequence shown here is derived from an EMBL/GenBank/DDBJ whole genome shotgun (WGS) entry which is preliminary data.</text>
</comment>
<dbReference type="GO" id="GO:0004519">
    <property type="term" value="F:endonuclease activity"/>
    <property type="evidence" value="ECO:0007669"/>
    <property type="project" value="UniProtKB-KW"/>
</dbReference>
<evidence type="ECO:0000313" key="4">
    <source>
        <dbReference type="Proteomes" id="UP000534186"/>
    </source>
</evidence>
<keyword evidence="3" id="KW-0255">Endonuclease</keyword>
<keyword evidence="3" id="KW-0540">Nuclease</keyword>
<sequence>MPKSLQLPSGYHELLQELKGRIRTAQVRAGLAVSRELVLLYWSIGRDLSQRFATEGWGSKINERLASDLQAEFPGVEGFSPRNFRYMRALAEAWPEPEILQSLIAKLPWGHNLRVLDRIKDRPTREWYLRAALEYGWSQDVLVLQIKSRLHEREGKALTNFQRELPPPESDMAEQILKDPYNFDFLTVTEAAKEREIERGLLIHLRDLLLELGRGFSFVGSQVPLTVDGQTFYIDLLFYHVRLHRYFVFELKVGAFQPEHAGKLGFYLVAVNRTMRTPVEGPSIGVLLCESRSGPIVEFALETINQPIGVSTYHVTRELPAPMQEELPTVEDLEEVVNKLRTEIETLRREPGDEG</sequence>
<dbReference type="EMBL" id="JACCCV010000003">
    <property type="protein sequence ID" value="NYF54095.1"/>
    <property type="molecule type" value="Genomic_DNA"/>
</dbReference>
<dbReference type="Pfam" id="PF17761">
    <property type="entry name" value="DUF1016_N"/>
    <property type="match status" value="1"/>
</dbReference>
<protein>
    <submittedName>
        <fullName evidence="3">Putative nuclease of restriction endonuclease-like (RecB) superfamily</fullName>
    </submittedName>
</protein>
<dbReference type="PANTHER" id="PTHR30547:SF0">
    <property type="entry name" value="BLR8175 PROTEIN"/>
    <property type="match status" value="1"/>
</dbReference>
<evidence type="ECO:0000259" key="1">
    <source>
        <dbReference type="Pfam" id="PF06250"/>
    </source>
</evidence>
<dbReference type="AlphaFoldDB" id="A0A7Y9NSI7"/>
<dbReference type="GO" id="GO:0003676">
    <property type="term" value="F:nucleic acid binding"/>
    <property type="evidence" value="ECO:0007669"/>
    <property type="project" value="InterPro"/>
</dbReference>
<dbReference type="Gene3D" id="3.40.1350.10">
    <property type="match status" value="1"/>
</dbReference>
<accession>A0A7Y9NSI7</accession>
<dbReference type="InterPro" id="IPR053148">
    <property type="entry name" value="PD-DEXK-like_domain"/>
</dbReference>